<accession>A0ABR2DBI9</accession>
<feature type="region of interest" description="Disordered" evidence="1">
    <location>
        <begin position="39"/>
        <end position="83"/>
    </location>
</feature>
<proteinExistence type="predicted"/>
<protein>
    <submittedName>
        <fullName evidence="2">Uncharacterized protein</fullName>
    </submittedName>
</protein>
<sequence>MLMTLLSSPPRSFKKIQVRRKSEEEDEEKQYLIKNFTRFMKSEKEKSKHESKNKKMKEPQRVQSSNKRGSSSKKAYVATWSDEEDSTEENEVAHLCFMVLEEGEEYLGPKRTNYFNKKG</sequence>
<dbReference type="Proteomes" id="UP001472677">
    <property type="component" value="Unassembled WGS sequence"/>
</dbReference>
<feature type="compositionally biased region" description="Polar residues" evidence="1">
    <location>
        <begin position="61"/>
        <end position="73"/>
    </location>
</feature>
<feature type="region of interest" description="Disordered" evidence="1">
    <location>
        <begin position="1"/>
        <end position="27"/>
    </location>
</feature>
<evidence type="ECO:0000313" key="2">
    <source>
        <dbReference type="EMBL" id="KAK8534674.1"/>
    </source>
</evidence>
<evidence type="ECO:0000313" key="3">
    <source>
        <dbReference type="Proteomes" id="UP001472677"/>
    </source>
</evidence>
<feature type="compositionally biased region" description="Polar residues" evidence="1">
    <location>
        <begin position="1"/>
        <end position="10"/>
    </location>
</feature>
<gene>
    <name evidence="2" type="ORF">V6N12_057318</name>
</gene>
<keyword evidence="3" id="KW-1185">Reference proteome</keyword>
<comment type="caution">
    <text evidence="2">The sequence shown here is derived from an EMBL/GenBank/DDBJ whole genome shotgun (WGS) entry which is preliminary data.</text>
</comment>
<name>A0ABR2DBI9_9ROSI</name>
<reference evidence="2 3" key="1">
    <citation type="journal article" date="2024" name="G3 (Bethesda)">
        <title>Genome assembly of Hibiscus sabdariffa L. provides insights into metabolisms of medicinal natural products.</title>
        <authorList>
            <person name="Kim T."/>
        </authorList>
    </citation>
    <scope>NUCLEOTIDE SEQUENCE [LARGE SCALE GENOMIC DNA]</scope>
    <source>
        <strain evidence="2">TK-2024</strain>
        <tissue evidence="2">Old leaves</tissue>
    </source>
</reference>
<feature type="compositionally biased region" description="Basic and acidic residues" evidence="1">
    <location>
        <begin position="40"/>
        <end position="50"/>
    </location>
</feature>
<evidence type="ECO:0000256" key="1">
    <source>
        <dbReference type="SAM" id="MobiDB-lite"/>
    </source>
</evidence>
<organism evidence="2 3">
    <name type="scientific">Hibiscus sabdariffa</name>
    <name type="common">roselle</name>
    <dbReference type="NCBI Taxonomy" id="183260"/>
    <lineage>
        <taxon>Eukaryota</taxon>
        <taxon>Viridiplantae</taxon>
        <taxon>Streptophyta</taxon>
        <taxon>Embryophyta</taxon>
        <taxon>Tracheophyta</taxon>
        <taxon>Spermatophyta</taxon>
        <taxon>Magnoliopsida</taxon>
        <taxon>eudicotyledons</taxon>
        <taxon>Gunneridae</taxon>
        <taxon>Pentapetalae</taxon>
        <taxon>rosids</taxon>
        <taxon>malvids</taxon>
        <taxon>Malvales</taxon>
        <taxon>Malvaceae</taxon>
        <taxon>Malvoideae</taxon>
        <taxon>Hibiscus</taxon>
    </lineage>
</organism>
<dbReference type="EMBL" id="JBBPBM010000031">
    <property type="protein sequence ID" value="KAK8534674.1"/>
    <property type="molecule type" value="Genomic_DNA"/>
</dbReference>